<evidence type="ECO:0000313" key="3">
    <source>
        <dbReference type="Proteomes" id="UP000566819"/>
    </source>
</evidence>
<dbReference type="AlphaFoldDB" id="A0A8H4RHY8"/>
<accession>A0A8H4RHY8</accession>
<reference evidence="2 3" key="1">
    <citation type="submission" date="2020-03" db="EMBL/GenBank/DDBJ databases">
        <title>Draft Genome Sequence of Cudoniella acicularis.</title>
        <authorList>
            <person name="Buettner E."/>
            <person name="Kellner H."/>
        </authorList>
    </citation>
    <scope>NUCLEOTIDE SEQUENCE [LARGE SCALE GENOMIC DNA]</scope>
    <source>
        <strain evidence="2 3">DSM 108380</strain>
    </source>
</reference>
<sequence>MQTFLELVHRVEKKKDKVKEEEDEKKAKEEEKKKKMEEEEKKKIFKEEKHDAVKKVKDEKDEVKKAKESGEKALEKAEKEKEKLEEKLEKDNHHKQDILGRYERLKERRDNTVESLLEKKLLEDPIDNISHFTNVFTYLQQSIAPPWDHHSSHHRGHSCDAVFTNNNSATSASFSVARDRDW</sequence>
<dbReference type="Proteomes" id="UP000566819">
    <property type="component" value="Unassembled WGS sequence"/>
</dbReference>
<protein>
    <submittedName>
        <fullName evidence="2">Uncharacterized protein</fullName>
    </submittedName>
</protein>
<evidence type="ECO:0000256" key="1">
    <source>
        <dbReference type="SAM" id="MobiDB-lite"/>
    </source>
</evidence>
<dbReference type="EMBL" id="JAAMPI010000727">
    <property type="protein sequence ID" value="KAF4629046.1"/>
    <property type="molecule type" value="Genomic_DNA"/>
</dbReference>
<feature type="region of interest" description="Disordered" evidence="1">
    <location>
        <begin position="15"/>
        <end position="94"/>
    </location>
</feature>
<evidence type="ECO:0000313" key="2">
    <source>
        <dbReference type="EMBL" id="KAF4629046.1"/>
    </source>
</evidence>
<organism evidence="2 3">
    <name type="scientific">Cudoniella acicularis</name>
    <dbReference type="NCBI Taxonomy" id="354080"/>
    <lineage>
        <taxon>Eukaryota</taxon>
        <taxon>Fungi</taxon>
        <taxon>Dikarya</taxon>
        <taxon>Ascomycota</taxon>
        <taxon>Pezizomycotina</taxon>
        <taxon>Leotiomycetes</taxon>
        <taxon>Helotiales</taxon>
        <taxon>Tricladiaceae</taxon>
        <taxon>Cudoniella</taxon>
    </lineage>
</organism>
<gene>
    <name evidence="2" type="ORF">G7Y89_g9107</name>
</gene>
<comment type="caution">
    <text evidence="2">The sequence shown here is derived from an EMBL/GenBank/DDBJ whole genome shotgun (WGS) entry which is preliminary data.</text>
</comment>
<proteinExistence type="predicted"/>
<keyword evidence="3" id="KW-1185">Reference proteome</keyword>
<name>A0A8H4RHY8_9HELO</name>